<dbReference type="EMBL" id="VUJU01013354">
    <property type="protein sequence ID" value="KAF0705103.1"/>
    <property type="molecule type" value="Genomic_DNA"/>
</dbReference>
<accession>A0A6G0VQU7</accession>
<feature type="region of interest" description="Disordered" evidence="1">
    <location>
        <begin position="54"/>
        <end position="73"/>
    </location>
</feature>
<evidence type="ECO:0000313" key="3">
    <source>
        <dbReference type="Proteomes" id="UP000478052"/>
    </source>
</evidence>
<name>A0A6G0VQU7_APHCR</name>
<gene>
    <name evidence="2" type="ORF">FWK35_00035710</name>
</gene>
<dbReference type="Proteomes" id="UP000478052">
    <property type="component" value="Unassembled WGS sequence"/>
</dbReference>
<sequence length="88" mass="10259">LNEKFIMLAKPKFDIDKFVEVTKKYNLRFENSTAIKGPSDVCWLVPTYVEVVEHPDPKNNEGKEQQTKVTSEKCPDDLDEEIIENWKS</sequence>
<reference evidence="2 3" key="1">
    <citation type="submission" date="2019-08" db="EMBL/GenBank/DDBJ databases">
        <title>Whole genome of Aphis craccivora.</title>
        <authorList>
            <person name="Voronova N.V."/>
            <person name="Shulinski R.S."/>
            <person name="Bandarenka Y.V."/>
            <person name="Zhorov D.G."/>
            <person name="Warner D."/>
        </authorList>
    </citation>
    <scope>NUCLEOTIDE SEQUENCE [LARGE SCALE GENOMIC DNA]</scope>
    <source>
        <strain evidence="2">180601</strain>
        <tissue evidence="2">Whole Body</tissue>
    </source>
</reference>
<evidence type="ECO:0000256" key="1">
    <source>
        <dbReference type="SAM" id="MobiDB-lite"/>
    </source>
</evidence>
<protein>
    <submittedName>
        <fullName evidence="2">Uncharacterized protein</fullName>
    </submittedName>
</protein>
<dbReference type="OrthoDB" id="10055366at2759"/>
<comment type="caution">
    <text evidence="2">The sequence shown here is derived from an EMBL/GenBank/DDBJ whole genome shotgun (WGS) entry which is preliminary data.</text>
</comment>
<keyword evidence="3" id="KW-1185">Reference proteome</keyword>
<feature type="non-terminal residue" evidence="2">
    <location>
        <position position="1"/>
    </location>
</feature>
<dbReference type="AlphaFoldDB" id="A0A6G0VQU7"/>
<organism evidence="2 3">
    <name type="scientific">Aphis craccivora</name>
    <name type="common">Cowpea aphid</name>
    <dbReference type="NCBI Taxonomy" id="307492"/>
    <lineage>
        <taxon>Eukaryota</taxon>
        <taxon>Metazoa</taxon>
        <taxon>Ecdysozoa</taxon>
        <taxon>Arthropoda</taxon>
        <taxon>Hexapoda</taxon>
        <taxon>Insecta</taxon>
        <taxon>Pterygota</taxon>
        <taxon>Neoptera</taxon>
        <taxon>Paraneoptera</taxon>
        <taxon>Hemiptera</taxon>
        <taxon>Sternorrhyncha</taxon>
        <taxon>Aphidomorpha</taxon>
        <taxon>Aphidoidea</taxon>
        <taxon>Aphididae</taxon>
        <taxon>Aphidini</taxon>
        <taxon>Aphis</taxon>
        <taxon>Aphis</taxon>
    </lineage>
</organism>
<proteinExistence type="predicted"/>
<evidence type="ECO:0000313" key="2">
    <source>
        <dbReference type="EMBL" id="KAF0705103.1"/>
    </source>
</evidence>